<gene>
    <name evidence="1" type="ORF">D1B32_13015</name>
</gene>
<dbReference type="SMART" id="SM00855">
    <property type="entry name" value="PGAM"/>
    <property type="match status" value="1"/>
</dbReference>
<dbReference type="EMBL" id="QWEH01000008">
    <property type="protein sequence ID" value="RHW31636.1"/>
    <property type="molecule type" value="Genomic_DNA"/>
</dbReference>
<name>A0A417YG00_9BACI</name>
<protein>
    <submittedName>
        <fullName evidence="1">Histidine phosphatase family protein</fullName>
    </submittedName>
</protein>
<dbReference type="OrthoDB" id="512570at2"/>
<comment type="caution">
    <text evidence="1">The sequence shown here is derived from an EMBL/GenBank/DDBJ whole genome shotgun (WGS) entry which is preliminary data.</text>
</comment>
<dbReference type="RefSeq" id="WP_095309086.1">
    <property type="nucleotide sequence ID" value="NZ_JAMAWL010000001.1"/>
</dbReference>
<keyword evidence="2" id="KW-1185">Reference proteome</keyword>
<dbReference type="PANTHER" id="PTHR48100:SF1">
    <property type="entry name" value="HISTIDINE PHOSPHATASE FAMILY PROTEIN-RELATED"/>
    <property type="match status" value="1"/>
</dbReference>
<dbReference type="InterPro" id="IPR029033">
    <property type="entry name" value="His_PPase_superfam"/>
</dbReference>
<dbReference type="Pfam" id="PF00300">
    <property type="entry name" value="His_Phos_1"/>
    <property type="match status" value="1"/>
</dbReference>
<organism evidence="1 2">
    <name type="scientific">Oceanobacillus profundus</name>
    <dbReference type="NCBI Taxonomy" id="372463"/>
    <lineage>
        <taxon>Bacteria</taxon>
        <taxon>Bacillati</taxon>
        <taxon>Bacillota</taxon>
        <taxon>Bacilli</taxon>
        <taxon>Bacillales</taxon>
        <taxon>Bacillaceae</taxon>
        <taxon>Oceanobacillus</taxon>
    </lineage>
</organism>
<evidence type="ECO:0000313" key="1">
    <source>
        <dbReference type="EMBL" id="RHW31636.1"/>
    </source>
</evidence>
<reference evidence="1 2" key="1">
    <citation type="journal article" date="2007" name="Int. J. Syst. Evol. Microbiol.">
        <title>Oceanobacillus profundus sp. nov., isolated from a deep-sea sediment core.</title>
        <authorList>
            <person name="Kim Y.G."/>
            <person name="Choi D.H."/>
            <person name="Hyun S."/>
            <person name="Cho B.C."/>
        </authorList>
    </citation>
    <scope>NUCLEOTIDE SEQUENCE [LARGE SCALE GENOMIC DNA]</scope>
    <source>
        <strain evidence="1 2">DSM 18246</strain>
    </source>
</reference>
<dbReference type="PANTHER" id="PTHR48100">
    <property type="entry name" value="BROAD-SPECIFICITY PHOSPHATASE YOR283W-RELATED"/>
    <property type="match status" value="1"/>
</dbReference>
<dbReference type="Proteomes" id="UP000285456">
    <property type="component" value="Unassembled WGS sequence"/>
</dbReference>
<dbReference type="GO" id="GO:0005737">
    <property type="term" value="C:cytoplasm"/>
    <property type="evidence" value="ECO:0007669"/>
    <property type="project" value="TreeGrafter"/>
</dbReference>
<dbReference type="CDD" id="cd07067">
    <property type="entry name" value="HP_PGM_like"/>
    <property type="match status" value="1"/>
</dbReference>
<proteinExistence type="predicted"/>
<sequence length="186" mass="21745">MKKIYFVRHCSAHGQHRDSPLTKDGIKQARELAEYFNELPITFDLILSSPYLRAIESIKPYAELTNSTIQIDERLKERILSEEPVEDWMDGLEQSFLDEHFSLPGGESARDLLHRCNGVLNPLYNDSSIKHAIIVSHGNLLSHVFHQFDKRFGFNQWKELRNPDIYLLQFDDTDSMLECVWRPIEL</sequence>
<dbReference type="InterPro" id="IPR013078">
    <property type="entry name" value="His_Pase_superF_clade-1"/>
</dbReference>
<dbReference type="AlphaFoldDB" id="A0A417YG00"/>
<dbReference type="SUPFAM" id="SSF53254">
    <property type="entry name" value="Phosphoglycerate mutase-like"/>
    <property type="match status" value="1"/>
</dbReference>
<dbReference type="GO" id="GO:0016791">
    <property type="term" value="F:phosphatase activity"/>
    <property type="evidence" value="ECO:0007669"/>
    <property type="project" value="TreeGrafter"/>
</dbReference>
<dbReference type="InterPro" id="IPR050275">
    <property type="entry name" value="PGM_Phosphatase"/>
</dbReference>
<accession>A0A417YG00</accession>
<dbReference type="Gene3D" id="3.40.50.1240">
    <property type="entry name" value="Phosphoglycerate mutase-like"/>
    <property type="match status" value="1"/>
</dbReference>
<evidence type="ECO:0000313" key="2">
    <source>
        <dbReference type="Proteomes" id="UP000285456"/>
    </source>
</evidence>